<dbReference type="EC" id="3.6.4.13" evidence="2"/>
<dbReference type="InterPro" id="IPR001650">
    <property type="entry name" value="Helicase_C-like"/>
</dbReference>
<keyword evidence="3" id="KW-1185">Reference proteome</keyword>
<dbReference type="PANTHER" id="PTHR47396">
    <property type="entry name" value="TYPE I RESTRICTION ENZYME ECOKI R PROTEIN"/>
    <property type="match status" value="1"/>
</dbReference>
<dbReference type="PANTHER" id="PTHR47396:SF1">
    <property type="entry name" value="ATP-DEPENDENT HELICASE IRC3-RELATED"/>
    <property type="match status" value="1"/>
</dbReference>
<evidence type="ECO:0000313" key="2">
    <source>
        <dbReference type="EMBL" id="QIG73837.1"/>
    </source>
</evidence>
<reference evidence="2 3" key="1">
    <citation type="submission" date="2020-01" db="EMBL/GenBank/DDBJ databases">
        <title>Patterns of diversity and host range of bacteriophage communities associated with bean-nodulatin bacteria.</title>
        <authorList>
            <person name="Vann Cauwenberghe J."/>
            <person name="Santamaria R.I."/>
            <person name="Bustos P."/>
            <person name="Juarez S."/>
            <person name="Gonzalez V."/>
        </authorList>
    </citation>
    <scope>NUCLEOTIDE SEQUENCE [LARGE SCALE GENOMIC DNA]</scope>
    <source>
        <strain evidence="3">RHph</strain>
    </source>
</reference>
<dbReference type="PROSITE" id="PS51192">
    <property type="entry name" value="HELICASE_ATP_BIND_1"/>
    <property type="match status" value="1"/>
</dbReference>
<evidence type="ECO:0000313" key="3">
    <source>
        <dbReference type="Proteomes" id="UP000646667"/>
    </source>
</evidence>
<dbReference type="InterPro" id="IPR014001">
    <property type="entry name" value="Helicase_ATP-bd"/>
</dbReference>
<organism evidence="2 3">
    <name type="scientific">Rhizobium phage RHph_N34</name>
    <dbReference type="NCBI Taxonomy" id="2509586"/>
    <lineage>
        <taxon>Viruses</taxon>
        <taxon>Duplodnaviria</taxon>
        <taxon>Heunggongvirae</taxon>
        <taxon>Uroviricota</taxon>
        <taxon>Caudoviricetes</taxon>
        <taxon>Pootjesviridae</taxon>
        <taxon>Staniewskivirinae</taxon>
        <taxon>Trinifflemingvirus</taxon>
        <taxon>Trinifflemingvirus N34</taxon>
    </lineage>
</organism>
<dbReference type="SMART" id="SM00487">
    <property type="entry name" value="DEXDc"/>
    <property type="match status" value="1"/>
</dbReference>
<dbReference type="GO" id="GO:0003724">
    <property type="term" value="F:RNA helicase activity"/>
    <property type="evidence" value="ECO:0007669"/>
    <property type="project" value="UniProtKB-EC"/>
</dbReference>
<dbReference type="Proteomes" id="UP000646667">
    <property type="component" value="Segment"/>
</dbReference>
<keyword evidence="2" id="KW-0067">ATP-binding</keyword>
<keyword evidence="2" id="KW-0347">Helicase</keyword>
<dbReference type="InterPro" id="IPR049409">
    <property type="entry name" value="UvsW_N"/>
</dbReference>
<evidence type="ECO:0000259" key="1">
    <source>
        <dbReference type="PROSITE" id="PS51192"/>
    </source>
</evidence>
<dbReference type="InterPro" id="IPR027417">
    <property type="entry name" value="P-loop_NTPase"/>
</dbReference>
<dbReference type="InterPro" id="IPR050742">
    <property type="entry name" value="Helicase_Restrict-Modif_Enz"/>
</dbReference>
<feature type="domain" description="Helicase ATP-binding" evidence="1">
    <location>
        <begin position="128"/>
        <end position="282"/>
    </location>
</feature>
<sequence length="512" mass="58578">MFYVEIEALNETYIRINSNNEAIFEVLFDTFSFEVPSARFMKSHIRNGGSWDGFIRLFNYRERTIPKGLGKEIIKILKSADYGEVRFVGFEKKPDISDDFEDIYQEIYDQIQGTDNPFDPYDFQIETVKKACQNQRNLIISPTSSGKSLMIYIWYRFVRTVLQEDEKILIIVPSITLVDQLFDDFKSYGYTGDAHLIVGGSAKDADCNLYISTWQSLQKLQPKWFRKFKGVAVDEVHGAAAASLKGSVEKCINATFRAGFTGTLNELETDELVLRGLFGDVLVATTYQEMRERGIIPDVEIELVRVKYGENFKDLIKASHNEFSQEMSFVQSNKHRDEVLLQILQENSGRNGIFLFREIKHLKRVEELFRKHTNQTIAVINGAVDRNTRAEIRKSIDANAAKGIRGCIILATYGTMSTGVSIKNLDYGVFAAPMKSKIKVLQSLGRLLRKSSSKFYAKLYDVWDDFLPHVKEDNFGKKHAKSRLRFYQEAGFRLVERAVSIGDTERAQGLDC</sequence>
<dbReference type="GO" id="GO:0003677">
    <property type="term" value="F:DNA binding"/>
    <property type="evidence" value="ECO:0007669"/>
    <property type="project" value="InterPro"/>
</dbReference>
<dbReference type="SUPFAM" id="SSF52540">
    <property type="entry name" value="P-loop containing nucleoside triphosphate hydrolases"/>
    <property type="match status" value="2"/>
</dbReference>
<dbReference type="GO" id="GO:0016787">
    <property type="term" value="F:hydrolase activity"/>
    <property type="evidence" value="ECO:0007669"/>
    <property type="project" value="UniProtKB-KW"/>
</dbReference>
<accession>A0A7S5RAA5</accession>
<name>A0A7S5RAA5_9CAUD</name>
<gene>
    <name evidence="2" type="ORF">EVC06_062</name>
</gene>
<dbReference type="Gene3D" id="3.40.50.300">
    <property type="entry name" value="P-loop containing nucleotide triphosphate hydrolases"/>
    <property type="match status" value="2"/>
</dbReference>
<proteinExistence type="predicted"/>
<keyword evidence="2" id="KW-0547">Nucleotide-binding</keyword>
<dbReference type="EMBL" id="MN988534">
    <property type="protein sequence ID" value="QIG73837.1"/>
    <property type="molecule type" value="Genomic_DNA"/>
</dbReference>
<dbReference type="Pfam" id="PF04851">
    <property type="entry name" value="ResIII"/>
    <property type="match status" value="1"/>
</dbReference>
<dbReference type="GO" id="GO:0005524">
    <property type="term" value="F:ATP binding"/>
    <property type="evidence" value="ECO:0007669"/>
    <property type="project" value="InterPro"/>
</dbReference>
<dbReference type="Pfam" id="PF00271">
    <property type="entry name" value="Helicase_C"/>
    <property type="match status" value="1"/>
</dbReference>
<dbReference type="InterPro" id="IPR049430">
    <property type="entry name" value="UvsW_N_sf"/>
</dbReference>
<dbReference type="Gene3D" id="3.30.780.20">
    <property type="match status" value="1"/>
</dbReference>
<keyword evidence="2" id="KW-0378">Hydrolase</keyword>
<dbReference type="InterPro" id="IPR006935">
    <property type="entry name" value="Helicase/UvrB_N"/>
</dbReference>
<dbReference type="Pfam" id="PF21241">
    <property type="entry name" value="UvsW_N"/>
    <property type="match status" value="1"/>
</dbReference>
<protein>
    <submittedName>
        <fullName evidence="2">ATP-dependent RNA-DNA and DNA-DNA helicase protein</fullName>
        <ecNumber evidence="2">3.6.4.13</ecNumber>
    </submittedName>
</protein>